<evidence type="ECO:0000313" key="1">
    <source>
        <dbReference type="EMBL" id="AKQ33227.1"/>
    </source>
</evidence>
<organism evidence="1 2">
    <name type="scientific">Candidatus Coxiella mudrowiae</name>
    <dbReference type="NCBI Taxonomy" id="2054173"/>
    <lineage>
        <taxon>Bacteria</taxon>
        <taxon>Pseudomonadati</taxon>
        <taxon>Pseudomonadota</taxon>
        <taxon>Gammaproteobacteria</taxon>
        <taxon>Legionellales</taxon>
        <taxon>Coxiellaceae</taxon>
        <taxon>Coxiella</taxon>
    </lineage>
</organism>
<dbReference type="InterPro" id="IPR013321">
    <property type="entry name" value="Arc_rbn_hlx_hlx"/>
</dbReference>
<gene>
    <name evidence="1" type="ORF">CleRT_01950</name>
</gene>
<dbReference type="Proteomes" id="UP000063965">
    <property type="component" value="Chromosome"/>
</dbReference>
<keyword evidence="2" id="KW-1185">Reference proteome</keyword>
<name>A0ABM5UTF0_9COXI</name>
<dbReference type="RefSeq" id="WP_157870771.1">
    <property type="nucleotide sequence ID" value="NZ_CP011126.1"/>
</dbReference>
<reference evidence="1 2" key="1">
    <citation type="journal article" date="2015" name="Genome Biol. Evol.">
        <title>Distinctive Genome Reduction Rates Revealed by Genomic Analyses of Two Coxiella-Like Endosymbionts in Ticks.</title>
        <authorList>
            <person name="Gottlieb Y."/>
            <person name="Lalzar I."/>
            <person name="Klasson L."/>
        </authorList>
    </citation>
    <scope>NUCLEOTIDE SEQUENCE [LARGE SCALE GENOMIC DNA]</scope>
    <source>
        <strain evidence="1 2">CRt</strain>
    </source>
</reference>
<protein>
    <submittedName>
        <fullName evidence="1">Ribbon-helix-helix protein</fullName>
    </submittedName>
</protein>
<proteinExistence type="predicted"/>
<evidence type="ECO:0000313" key="2">
    <source>
        <dbReference type="Proteomes" id="UP000063965"/>
    </source>
</evidence>
<sequence>MSYKIQITVDEKLNKMIKARAKEMGLSVSSYARLALMSAVPRKENKLLNQAIVDI</sequence>
<dbReference type="EMBL" id="CP011126">
    <property type="protein sequence ID" value="AKQ33227.1"/>
    <property type="molecule type" value="Genomic_DNA"/>
</dbReference>
<dbReference type="Gene3D" id="1.10.1220.10">
    <property type="entry name" value="Met repressor-like"/>
    <property type="match status" value="1"/>
</dbReference>
<accession>A0ABM5UTF0</accession>